<feature type="non-terminal residue" evidence="2">
    <location>
        <position position="1"/>
    </location>
</feature>
<comment type="caution">
    <text evidence="2">The sequence shown here is derived from an EMBL/GenBank/DDBJ whole genome shotgun (WGS) entry which is preliminary data.</text>
</comment>
<gene>
    <name evidence="1" type="ORF">KIPB_014476</name>
    <name evidence="2" type="ORF">KIPB_015757</name>
</gene>
<dbReference type="AlphaFoldDB" id="A0A9K3DAY2"/>
<evidence type="ECO:0000313" key="2">
    <source>
        <dbReference type="EMBL" id="GIQ92146.1"/>
    </source>
</evidence>
<accession>A0A9K3DAY2</accession>
<organism evidence="2 3">
    <name type="scientific">Kipferlia bialata</name>
    <dbReference type="NCBI Taxonomy" id="797122"/>
    <lineage>
        <taxon>Eukaryota</taxon>
        <taxon>Metamonada</taxon>
        <taxon>Carpediemonas-like organisms</taxon>
        <taxon>Kipferlia</taxon>
    </lineage>
</organism>
<keyword evidence="3" id="KW-1185">Reference proteome</keyword>
<evidence type="ECO:0000313" key="3">
    <source>
        <dbReference type="Proteomes" id="UP000265618"/>
    </source>
</evidence>
<dbReference type="Proteomes" id="UP000265618">
    <property type="component" value="Unassembled WGS sequence"/>
</dbReference>
<feature type="non-terminal residue" evidence="2">
    <location>
        <position position="53"/>
    </location>
</feature>
<proteinExistence type="predicted"/>
<protein>
    <submittedName>
        <fullName evidence="2">Uncharacterized protein</fullName>
    </submittedName>
</protein>
<sequence>SLDDYMSAQGTFGTYRDGRTMGDSMYLTKSKARPGMSLYLSTHNTFNPSRDSN</sequence>
<dbReference type="EMBL" id="BDIP01009066">
    <property type="protein sequence ID" value="GIQ92146.1"/>
    <property type="molecule type" value="Genomic_DNA"/>
</dbReference>
<reference evidence="2" key="1">
    <citation type="submission" date="2016-10" db="EMBL/GenBank/DDBJ databases">
        <authorList>
            <person name="Tanifuji G."/>
            <person name="Kume K."/>
            <person name="Nakayama T."/>
            <person name="Takabayashi S."/>
            <person name="Hashimoto T."/>
        </authorList>
    </citation>
    <scope>NUCLEOTIDE SEQUENCE</scope>
    <source>
        <strain evidence="2">NY0173</strain>
    </source>
</reference>
<dbReference type="EMBL" id="BDIP01007461">
    <property type="protein sequence ID" value="GIQ91294.1"/>
    <property type="molecule type" value="Genomic_DNA"/>
</dbReference>
<name>A0A9K3DAY2_9EUKA</name>
<evidence type="ECO:0000313" key="1">
    <source>
        <dbReference type="EMBL" id="GIQ91294.1"/>
    </source>
</evidence>
<reference evidence="2 3" key="2">
    <citation type="journal article" date="2018" name="PLoS ONE">
        <title>The draft genome of Kipferlia bialata reveals reductive genome evolution in fornicate parasites.</title>
        <authorList>
            <person name="Tanifuji G."/>
            <person name="Takabayashi S."/>
            <person name="Kume K."/>
            <person name="Takagi M."/>
            <person name="Nakayama T."/>
            <person name="Kamikawa R."/>
            <person name="Inagaki Y."/>
            <person name="Hashimoto T."/>
        </authorList>
    </citation>
    <scope>NUCLEOTIDE SEQUENCE [LARGE SCALE GENOMIC DNA]</scope>
    <source>
        <strain evidence="2">NY0173</strain>
    </source>
</reference>